<reference evidence="2" key="1">
    <citation type="journal article" date="2019" name="Int. J. Syst. Evol. Microbiol.">
        <title>The Global Catalogue of Microorganisms (GCM) 10K type strain sequencing project: providing services to taxonomists for standard genome sequencing and annotation.</title>
        <authorList>
            <consortium name="The Broad Institute Genomics Platform"/>
            <consortium name="The Broad Institute Genome Sequencing Center for Infectious Disease"/>
            <person name="Wu L."/>
            <person name="Ma J."/>
        </authorList>
    </citation>
    <scope>NUCLEOTIDE SEQUENCE [LARGE SCALE GENOMIC DNA]</scope>
    <source>
        <strain evidence="2">KCTC 52168</strain>
    </source>
</reference>
<gene>
    <name evidence="1" type="ORF">ACFOEN_04595</name>
</gene>
<sequence>MLLTLAGCDEGTPATERGLSFTATTRTFSLAASSSGQSIVEVCPAIRTGTEQGQVFTAYQPGRYTLSVEGLPPGVAASFPGGNTLDMPDPVIGSNGWNSQPPYPSAAATSNVRFCWTWPVTLTRDAAPGASPPAEVAFVLRIARAGGSPAQLDLDQRYRVAATMTLTDAGAGVPPVTGGTCPAGEPLAGRWQDFATAPSRGNTASQVLGFTLLQDRPMLARAEVNGQLHVDEWANGAWSQTQILTDGNVDAARLAAWRDPATALPRAFAAWLATDFGRPREIQTRLQLAERSETSGRWIATDTVISGLQSDLRGLQLVAWRGEAVLGWMRPRAIDLRRGRTGAELLPVPDPVAVPVSGTTRELRLAVDPVDDSLVLSLARLDMDGISRAYTYRLASPQSAWEALPVLELGNSTDFLAGVGGFALTAQGGEVTVAWSFGVVNFSSNARLTLRAMRHAGGRWNALGDASTLPDVALNYGLQPLGLALAPSCSGGVFLAWSEPQQYPRGEIFGAQYSARGGWDPFGRQPLATLPGGGSSFSSSVAMATDREGRPMLAVLISPPSGGSPVLVLRRFAP</sequence>
<dbReference type="EMBL" id="JBHRTI010000003">
    <property type="protein sequence ID" value="MFC3146920.1"/>
    <property type="molecule type" value="Genomic_DNA"/>
</dbReference>
<evidence type="ECO:0000313" key="2">
    <source>
        <dbReference type="Proteomes" id="UP001595556"/>
    </source>
</evidence>
<name>A0ABV7H366_9BURK</name>
<dbReference type="Proteomes" id="UP001595556">
    <property type="component" value="Unassembled WGS sequence"/>
</dbReference>
<accession>A0ABV7H366</accession>
<comment type="caution">
    <text evidence="1">The sequence shown here is derived from an EMBL/GenBank/DDBJ whole genome shotgun (WGS) entry which is preliminary data.</text>
</comment>
<organism evidence="1 2">
    <name type="scientific">Piscinibacterium candidicorallinum</name>
    <dbReference type="NCBI Taxonomy" id="1793872"/>
    <lineage>
        <taxon>Bacteria</taxon>
        <taxon>Pseudomonadati</taxon>
        <taxon>Pseudomonadota</taxon>
        <taxon>Betaproteobacteria</taxon>
        <taxon>Burkholderiales</taxon>
        <taxon>Piscinibacterium</taxon>
    </lineage>
</organism>
<dbReference type="RefSeq" id="WP_377301518.1">
    <property type="nucleotide sequence ID" value="NZ_CP180191.1"/>
</dbReference>
<keyword evidence="2" id="KW-1185">Reference proteome</keyword>
<proteinExistence type="predicted"/>
<evidence type="ECO:0000313" key="1">
    <source>
        <dbReference type="EMBL" id="MFC3146920.1"/>
    </source>
</evidence>
<protein>
    <submittedName>
        <fullName evidence="1">Uncharacterized protein</fullName>
    </submittedName>
</protein>